<keyword evidence="3" id="KW-0808">Transferase</keyword>
<dbReference type="AlphaFoldDB" id="A0A3P4AZG3"/>
<keyword evidence="4" id="KW-1185">Reference proteome</keyword>
<accession>A0A3P4AZG3</accession>
<sequence length="375" mass="42012">MRILHVFKTFPPDTHGGIEYIAHQIAQGGGKHGIESRIVTLSSQGERMETDASGYEVHRYRRDLNIASTGMSLSFLRHFRRESEWADLLHFHFPWPFGDLAYLLSGSRVPALMTYHSDIIKQERLLALYRPLRDRHLARMRRIVATSPNYLASSEALQRWRGKTVVIPCGIPEVPARDPAAIARVRQHLGERFFAFVGVPRYYKGLDFLLDALAGRDYPLALVGDGEERDALEARAKELGLRNVHFLGALDDEAKADVLAAATAFVFPSHVRTEAFGLALAEAAQQGLPMISCEIGTGTTFVNLHEQTGLAVPPCDSAALRAAMDRMWNEPEQAREWGRRAYRRYREQLTQDAMVAAYAGCYRELLAAAADEGLH</sequence>
<evidence type="ECO:0000259" key="2">
    <source>
        <dbReference type="Pfam" id="PF13439"/>
    </source>
</evidence>
<dbReference type="OrthoDB" id="9802525at2"/>
<dbReference type="InterPro" id="IPR001296">
    <property type="entry name" value="Glyco_trans_1"/>
</dbReference>
<reference evidence="3 4" key="1">
    <citation type="submission" date="2018-10" db="EMBL/GenBank/DDBJ databases">
        <authorList>
            <person name="Criscuolo A."/>
        </authorList>
    </citation>
    <scope>NUCLEOTIDE SEQUENCE [LARGE SCALE GENOMIC DNA]</scope>
    <source>
        <strain evidence="3">DnA1</strain>
    </source>
</reference>
<dbReference type="InterPro" id="IPR028098">
    <property type="entry name" value="Glyco_trans_4-like_N"/>
</dbReference>
<dbReference type="Pfam" id="PF00534">
    <property type="entry name" value="Glycos_transf_1"/>
    <property type="match status" value="1"/>
</dbReference>
<dbReference type="InterPro" id="IPR050194">
    <property type="entry name" value="Glycosyltransferase_grp1"/>
</dbReference>
<evidence type="ECO:0000313" key="4">
    <source>
        <dbReference type="Proteomes" id="UP000277294"/>
    </source>
</evidence>
<dbReference type="Proteomes" id="UP000277294">
    <property type="component" value="Unassembled WGS sequence"/>
</dbReference>
<evidence type="ECO:0000259" key="1">
    <source>
        <dbReference type="Pfam" id="PF00534"/>
    </source>
</evidence>
<evidence type="ECO:0000313" key="3">
    <source>
        <dbReference type="EMBL" id="VCU69464.1"/>
    </source>
</evidence>
<protein>
    <submittedName>
        <fullName evidence="3">Glycogen synthase</fullName>
        <ecNumber evidence="3">2.4.1.11</ecNumber>
    </submittedName>
</protein>
<dbReference type="PANTHER" id="PTHR45947:SF3">
    <property type="entry name" value="SULFOQUINOVOSYL TRANSFERASE SQD2"/>
    <property type="match status" value="1"/>
</dbReference>
<gene>
    <name evidence="3" type="ORF">PIGHUM_01526</name>
</gene>
<dbReference type="Pfam" id="PF13439">
    <property type="entry name" value="Glyco_transf_4"/>
    <property type="match status" value="1"/>
</dbReference>
<feature type="domain" description="Glycosyltransferase subfamily 4-like N-terminal" evidence="2">
    <location>
        <begin position="16"/>
        <end position="171"/>
    </location>
</feature>
<dbReference type="Gene3D" id="3.40.50.2000">
    <property type="entry name" value="Glycogen Phosphorylase B"/>
    <property type="match status" value="2"/>
</dbReference>
<organism evidence="3 4">
    <name type="scientific">Pigmentiphaga humi</name>
    <dbReference type="NCBI Taxonomy" id="2478468"/>
    <lineage>
        <taxon>Bacteria</taxon>
        <taxon>Pseudomonadati</taxon>
        <taxon>Pseudomonadota</taxon>
        <taxon>Betaproteobacteria</taxon>
        <taxon>Burkholderiales</taxon>
        <taxon>Alcaligenaceae</taxon>
        <taxon>Pigmentiphaga</taxon>
    </lineage>
</organism>
<dbReference type="EMBL" id="UWPJ01000014">
    <property type="protein sequence ID" value="VCU69464.1"/>
    <property type="molecule type" value="Genomic_DNA"/>
</dbReference>
<dbReference type="GO" id="GO:0004373">
    <property type="term" value="F:alpha-1,4-glucan glucosyltransferase (UDP-glucose donor) activity"/>
    <property type="evidence" value="ECO:0007669"/>
    <property type="project" value="UniProtKB-EC"/>
</dbReference>
<dbReference type="SUPFAM" id="SSF53756">
    <property type="entry name" value="UDP-Glycosyltransferase/glycogen phosphorylase"/>
    <property type="match status" value="1"/>
</dbReference>
<dbReference type="EC" id="2.4.1.11" evidence="3"/>
<feature type="domain" description="Glycosyl transferase family 1" evidence="1">
    <location>
        <begin position="189"/>
        <end position="343"/>
    </location>
</feature>
<keyword evidence="3" id="KW-0328">Glycosyltransferase</keyword>
<dbReference type="RefSeq" id="WP_124078856.1">
    <property type="nucleotide sequence ID" value="NZ_UWPJ01000014.1"/>
</dbReference>
<dbReference type="PANTHER" id="PTHR45947">
    <property type="entry name" value="SULFOQUINOVOSYL TRANSFERASE SQD2"/>
    <property type="match status" value="1"/>
</dbReference>
<proteinExistence type="predicted"/>
<name>A0A3P4AZG3_9BURK</name>